<dbReference type="InterPro" id="IPR011023">
    <property type="entry name" value="Nop2p"/>
</dbReference>
<name>A0ABV1HKS6_9FIRM</name>
<evidence type="ECO:0000256" key="2">
    <source>
        <dbReference type="ARBA" id="ARBA00022603"/>
    </source>
</evidence>
<evidence type="ECO:0000256" key="4">
    <source>
        <dbReference type="ARBA" id="ARBA00022691"/>
    </source>
</evidence>
<dbReference type="InterPro" id="IPR001678">
    <property type="entry name" value="MeTrfase_RsmB-F_NOP2_dom"/>
</dbReference>
<keyword evidence="5 6" id="KW-0694">RNA-binding</keyword>
<feature type="binding site" evidence="6">
    <location>
        <position position="141"/>
    </location>
    <ligand>
        <name>S-adenosyl-L-methionine</name>
        <dbReference type="ChEBI" id="CHEBI:59789"/>
    </ligand>
</feature>
<dbReference type="RefSeq" id="WP_349229134.1">
    <property type="nucleotide sequence ID" value="NZ_JBBMFJ010000011.1"/>
</dbReference>
<sequence>MEQQDTWKLPDAFVMRMRQLLGSECDAFFASYEKERALGLRVNTMKVPAEVFARENQETFSLRPVSWCREGFYYEQESRPGRHPYHEAGVYYIQEPSAMAVVSLLDPKPGERVLDLCAAPGGKTTHIASRLNGKGLLVSNEIHPARAKILSQNVERMGIGNAIVTNEDSGSLADFFSEFFDCMVVDAPCSGEGMFRKDEQARNEWSEANVKLCAERQQEILDNAAEMLKPGGRMVYSTCTFAPEEDEDGMAAFLERHPEFSVVCLEPDEVPEGLSCGYPEWSRNHNPDLRNTFRIWPHKSEGEGHYLALLRKNGTWTAEDGRKRKQPKYWNDKAGRSYVEEFLKKSLTASDHDALEEGMDRLILFGDQLYQLPEGTPALDRLRVLRPGLHLGAFKTKRFEPAHALSHFLKPEQAVSVCRLEPEDPQVLDYLKGNTVKGEAGLSGWTLVCIGDYPLGWGKAVSGTVKNHYPKGLRIQG</sequence>
<protein>
    <submittedName>
        <fullName evidence="8">RsmB/NOP family class I SAM-dependent RNA methyltransferase</fullName>
        <ecNumber evidence="8">2.1.1.-</ecNumber>
    </submittedName>
</protein>
<keyword evidence="2 6" id="KW-0489">Methyltransferase</keyword>
<dbReference type="PRINTS" id="PR02008">
    <property type="entry name" value="RCMTFAMILY"/>
</dbReference>
<evidence type="ECO:0000259" key="7">
    <source>
        <dbReference type="PROSITE" id="PS51686"/>
    </source>
</evidence>
<comment type="caution">
    <text evidence="8">The sequence shown here is derived from an EMBL/GenBank/DDBJ whole genome shotgun (WGS) entry which is preliminary data.</text>
</comment>
<dbReference type="EMBL" id="JBBMFJ010000011">
    <property type="protein sequence ID" value="MEQ2562905.1"/>
    <property type="molecule type" value="Genomic_DNA"/>
</dbReference>
<proteinExistence type="inferred from homology"/>
<dbReference type="CDD" id="cd02440">
    <property type="entry name" value="AdoMet_MTases"/>
    <property type="match status" value="1"/>
</dbReference>
<dbReference type="Proteomes" id="UP001437460">
    <property type="component" value="Unassembled WGS sequence"/>
</dbReference>
<reference evidence="8 9" key="1">
    <citation type="submission" date="2024-03" db="EMBL/GenBank/DDBJ databases">
        <title>Human intestinal bacterial collection.</title>
        <authorList>
            <person name="Pauvert C."/>
            <person name="Hitch T.C.A."/>
            <person name="Clavel T."/>
        </authorList>
    </citation>
    <scope>NUCLEOTIDE SEQUENCE [LARGE SCALE GENOMIC DNA]</scope>
    <source>
        <strain evidence="8 9">CLA-AP-H27</strain>
    </source>
</reference>
<dbReference type="Gene3D" id="3.40.50.150">
    <property type="entry name" value="Vaccinia Virus protein VP39"/>
    <property type="match status" value="1"/>
</dbReference>
<dbReference type="CDD" id="cd21147">
    <property type="entry name" value="RsmF_methylt_CTD1"/>
    <property type="match status" value="1"/>
</dbReference>
<dbReference type="InterPro" id="IPR031341">
    <property type="entry name" value="Methyltr_RsmF_N"/>
</dbReference>
<dbReference type="Gene3D" id="3.30.70.1170">
    <property type="entry name" value="Sun protein, domain 3"/>
    <property type="match status" value="1"/>
</dbReference>
<organism evidence="8 9">
    <name type="scientific">Ventrimonas faecis</name>
    <dbReference type="NCBI Taxonomy" id="3133170"/>
    <lineage>
        <taxon>Bacteria</taxon>
        <taxon>Bacillati</taxon>
        <taxon>Bacillota</taxon>
        <taxon>Clostridia</taxon>
        <taxon>Lachnospirales</taxon>
        <taxon>Lachnospiraceae</taxon>
        <taxon>Ventrimonas</taxon>
    </lineage>
</organism>
<dbReference type="PROSITE" id="PS51686">
    <property type="entry name" value="SAM_MT_RSMB_NOP"/>
    <property type="match status" value="1"/>
</dbReference>
<evidence type="ECO:0000256" key="6">
    <source>
        <dbReference type="PROSITE-ProRule" id="PRU01023"/>
    </source>
</evidence>
<dbReference type="InterPro" id="IPR031340">
    <property type="entry name" value="RsmF_methylt_CI"/>
</dbReference>
<dbReference type="Pfam" id="PF17125">
    <property type="entry name" value="Methyltr_RsmF_N"/>
    <property type="match status" value="1"/>
</dbReference>
<dbReference type="GO" id="GO:0032259">
    <property type="term" value="P:methylation"/>
    <property type="evidence" value="ECO:0007669"/>
    <property type="project" value="UniProtKB-KW"/>
</dbReference>
<keyword evidence="1" id="KW-0963">Cytoplasm</keyword>
<keyword evidence="3 6" id="KW-0808">Transferase</keyword>
<gene>
    <name evidence="8" type="ORF">WMO41_06975</name>
</gene>
<feature type="domain" description="SAM-dependent MTase RsmB/NOP-type" evidence="7">
    <location>
        <begin position="28"/>
        <end position="313"/>
    </location>
</feature>
<keyword evidence="9" id="KW-1185">Reference proteome</keyword>
<dbReference type="InterPro" id="IPR029063">
    <property type="entry name" value="SAM-dependent_MTases_sf"/>
</dbReference>
<dbReference type="Pfam" id="PF17126">
    <property type="entry name" value="RsmF_methylt_CI"/>
    <property type="match status" value="1"/>
</dbReference>
<feature type="active site" description="Nucleophile" evidence="6">
    <location>
        <position position="239"/>
    </location>
</feature>
<dbReference type="InterPro" id="IPR027391">
    <property type="entry name" value="Nol1_Nop2_Fmu_2"/>
</dbReference>
<dbReference type="NCBIfam" id="TIGR00446">
    <property type="entry name" value="nop2p"/>
    <property type="match status" value="1"/>
</dbReference>
<evidence type="ECO:0000256" key="5">
    <source>
        <dbReference type="ARBA" id="ARBA00022884"/>
    </source>
</evidence>
<dbReference type="Pfam" id="PF13636">
    <property type="entry name" value="Methyltranf_PUA"/>
    <property type="match status" value="1"/>
</dbReference>
<keyword evidence="4 6" id="KW-0949">S-adenosyl-L-methionine</keyword>
<dbReference type="PANTHER" id="PTHR22807:SF30">
    <property type="entry name" value="28S RRNA (CYTOSINE(4447)-C(5))-METHYLTRANSFERASE-RELATED"/>
    <property type="match status" value="1"/>
</dbReference>
<accession>A0ABV1HKS6</accession>
<dbReference type="Pfam" id="PF01189">
    <property type="entry name" value="Methyltr_RsmB-F"/>
    <property type="match status" value="1"/>
</dbReference>
<dbReference type="PANTHER" id="PTHR22807">
    <property type="entry name" value="NOP2 YEAST -RELATED NOL1/NOP2/FMU SUN DOMAIN-CONTAINING"/>
    <property type="match status" value="1"/>
</dbReference>
<evidence type="ECO:0000256" key="3">
    <source>
        <dbReference type="ARBA" id="ARBA00022679"/>
    </source>
</evidence>
<dbReference type="Gene3D" id="2.30.130.60">
    <property type="match status" value="1"/>
</dbReference>
<comment type="similarity">
    <text evidence="6">Belongs to the class I-like SAM-binding methyltransferase superfamily. RsmB/NOP family.</text>
</comment>
<dbReference type="InterPro" id="IPR023267">
    <property type="entry name" value="RCMT"/>
</dbReference>
<evidence type="ECO:0000313" key="9">
    <source>
        <dbReference type="Proteomes" id="UP001437460"/>
    </source>
</evidence>
<dbReference type="InterPro" id="IPR049560">
    <property type="entry name" value="MeTrfase_RsmB-F_NOP2_cat"/>
</dbReference>
<feature type="binding site" evidence="6">
    <location>
        <begin position="117"/>
        <end position="123"/>
    </location>
    <ligand>
        <name>S-adenosyl-L-methionine</name>
        <dbReference type="ChEBI" id="CHEBI:59789"/>
    </ligand>
</feature>
<feature type="binding site" evidence="6">
    <location>
        <position position="186"/>
    </location>
    <ligand>
        <name>S-adenosyl-L-methionine</name>
        <dbReference type="ChEBI" id="CHEBI:59789"/>
    </ligand>
</feature>
<dbReference type="SUPFAM" id="SSF53335">
    <property type="entry name" value="S-adenosyl-L-methionine-dependent methyltransferases"/>
    <property type="match status" value="1"/>
</dbReference>
<dbReference type="GO" id="GO:0008168">
    <property type="term" value="F:methyltransferase activity"/>
    <property type="evidence" value="ECO:0007669"/>
    <property type="project" value="UniProtKB-KW"/>
</dbReference>
<dbReference type="EC" id="2.1.1.-" evidence="8"/>
<evidence type="ECO:0000313" key="8">
    <source>
        <dbReference type="EMBL" id="MEQ2562905.1"/>
    </source>
</evidence>
<feature type="binding site" evidence="6">
    <location>
        <position position="168"/>
    </location>
    <ligand>
        <name>S-adenosyl-L-methionine</name>
        <dbReference type="ChEBI" id="CHEBI:59789"/>
    </ligand>
</feature>
<evidence type="ECO:0000256" key="1">
    <source>
        <dbReference type="ARBA" id="ARBA00022490"/>
    </source>
</evidence>